<comment type="caution">
    <text evidence="6">The sequence shown here is derived from an EMBL/GenBank/DDBJ whole genome shotgun (WGS) entry which is preliminary data.</text>
</comment>
<dbReference type="EMBL" id="JAPFFF010000010">
    <property type="protein sequence ID" value="KAK8881330.1"/>
    <property type="molecule type" value="Genomic_DNA"/>
</dbReference>
<feature type="compositionally biased region" description="Low complexity" evidence="4">
    <location>
        <begin position="672"/>
        <end position="703"/>
    </location>
</feature>
<dbReference type="Gene3D" id="2.10.110.10">
    <property type="entry name" value="Cysteine Rich Protein"/>
    <property type="match status" value="1"/>
</dbReference>
<keyword evidence="2 3" id="KW-0862">Zinc</keyword>
<accession>A0ABR2JTY6</accession>
<evidence type="ECO:0000313" key="7">
    <source>
        <dbReference type="Proteomes" id="UP001470230"/>
    </source>
</evidence>
<feature type="region of interest" description="Disordered" evidence="4">
    <location>
        <begin position="667"/>
        <end position="731"/>
    </location>
</feature>
<keyword evidence="1 3" id="KW-0479">Metal-binding</keyword>
<dbReference type="Proteomes" id="UP001470230">
    <property type="component" value="Unassembled WGS sequence"/>
</dbReference>
<gene>
    <name evidence="6" type="ORF">M9Y10_004065</name>
</gene>
<dbReference type="PROSITE" id="PS50023">
    <property type="entry name" value="LIM_DOMAIN_2"/>
    <property type="match status" value="1"/>
</dbReference>
<feature type="domain" description="LIM zinc-binding" evidence="5">
    <location>
        <begin position="39"/>
        <end position="97"/>
    </location>
</feature>
<reference evidence="6 7" key="1">
    <citation type="submission" date="2024-04" db="EMBL/GenBank/DDBJ databases">
        <title>Tritrichomonas musculus Genome.</title>
        <authorList>
            <person name="Alves-Ferreira E."/>
            <person name="Grigg M."/>
            <person name="Lorenzi H."/>
            <person name="Galac M."/>
        </authorList>
    </citation>
    <scope>NUCLEOTIDE SEQUENCE [LARGE SCALE GENOMIC DNA]</scope>
    <source>
        <strain evidence="6 7">EAF2021</strain>
    </source>
</reference>
<evidence type="ECO:0000313" key="6">
    <source>
        <dbReference type="EMBL" id="KAK8881330.1"/>
    </source>
</evidence>
<evidence type="ECO:0000256" key="1">
    <source>
        <dbReference type="ARBA" id="ARBA00022723"/>
    </source>
</evidence>
<dbReference type="CDD" id="cd08368">
    <property type="entry name" value="LIM"/>
    <property type="match status" value="1"/>
</dbReference>
<dbReference type="SUPFAM" id="SSF56399">
    <property type="entry name" value="ADP-ribosylation"/>
    <property type="match status" value="1"/>
</dbReference>
<keyword evidence="7" id="KW-1185">Reference proteome</keyword>
<dbReference type="Pfam" id="PF00412">
    <property type="entry name" value="LIM"/>
    <property type="match status" value="1"/>
</dbReference>
<dbReference type="InterPro" id="IPR001781">
    <property type="entry name" value="Znf_LIM"/>
</dbReference>
<organism evidence="6 7">
    <name type="scientific">Tritrichomonas musculus</name>
    <dbReference type="NCBI Taxonomy" id="1915356"/>
    <lineage>
        <taxon>Eukaryota</taxon>
        <taxon>Metamonada</taxon>
        <taxon>Parabasalia</taxon>
        <taxon>Tritrichomonadida</taxon>
        <taxon>Tritrichomonadidae</taxon>
        <taxon>Tritrichomonas</taxon>
    </lineage>
</organism>
<sequence>MSKESNQQSISSQISDIINSLQNVSQRFDRMIQQASKLRLCISCKQKIEANDYIEYLNKPYHKECVKCSVDNCTNNDLIEEKGKLICNYHFHKKKENPTPEENKADAIDKFKKIYGNNEGENPVGQKAASDLLPNTSLHVTKPPEEIDKVKLDEIVGKDGKVVDMEGVKNEDPYDSDFGKITSTIVKIAILSSIETHNEYLNELKSKLRSSTGQAVIGNLVNEPKINYPSKEDIEKAINKPSFNQFQSFKIEITEEEQKEIQRTIINRLKSEKGNEDFKFIIYNQQLYDELEAQLRRDLEDNPYELIVVAQTVITSKHYDEYNEIKCQIPPENIIECFFYHGSKLDNHSKIAQTHFLLPGKDDMKQVKTTDPGFYGQGIYSTDNVFYAALYGNENGSKLLTVNNSATIIGCRVIYNKDKVKDMYEPVNHFKELSHLGKKIDDDITDNFGAHCVLVGSSHHFLPIQKEDIYKNRIYANEFVIPNKFQFIPCYSFRIMRKDHYILWKYDNEANKRYSKFMKEIKEDMEVNVYAKDNIIDAATLIHKKKYAALKLITNTTEAEYLIKLARKIIRSNFVCLVYADEKDQNNHMKWISEMENVLFTKDPEDFKKFAALEMNIVPLLEFIDGLKRKYETDDYHFKINEKKLLYFPNCIKTGDIYYDKYYNYPKKTNENQDNQNQSNQNQDNLNQSNQNQDNLNQSNQNQDNEKKDNQNQDNEKKDNEKKDNEKKDNKIKYFIKSITSLFW</sequence>
<protein>
    <recommendedName>
        <fullName evidence="5">LIM zinc-binding domain-containing protein</fullName>
    </recommendedName>
</protein>
<evidence type="ECO:0000259" key="5">
    <source>
        <dbReference type="PROSITE" id="PS50023"/>
    </source>
</evidence>
<name>A0ABR2JTY6_9EUKA</name>
<dbReference type="Gene3D" id="3.90.228.10">
    <property type="match status" value="1"/>
</dbReference>
<evidence type="ECO:0000256" key="4">
    <source>
        <dbReference type="SAM" id="MobiDB-lite"/>
    </source>
</evidence>
<evidence type="ECO:0000256" key="3">
    <source>
        <dbReference type="PROSITE-ProRule" id="PRU00125"/>
    </source>
</evidence>
<proteinExistence type="predicted"/>
<feature type="compositionally biased region" description="Basic and acidic residues" evidence="4">
    <location>
        <begin position="704"/>
        <end position="731"/>
    </location>
</feature>
<dbReference type="SMART" id="SM00132">
    <property type="entry name" value="LIM"/>
    <property type="match status" value="1"/>
</dbReference>
<evidence type="ECO:0000256" key="2">
    <source>
        <dbReference type="ARBA" id="ARBA00022833"/>
    </source>
</evidence>
<keyword evidence="3" id="KW-0440">LIM domain</keyword>